<evidence type="ECO:0000313" key="3">
    <source>
        <dbReference type="EMBL" id="ADX67049.1"/>
    </source>
</evidence>
<dbReference type="InterPro" id="IPR002514">
    <property type="entry name" value="Transposase_8"/>
</dbReference>
<evidence type="ECO:0000256" key="1">
    <source>
        <dbReference type="SAM" id="Coils"/>
    </source>
</evidence>
<dbReference type="Pfam" id="PF01527">
    <property type="entry name" value="HTH_Tnp_1"/>
    <property type="match status" value="1"/>
</dbReference>
<dbReference type="Pfam" id="PF13683">
    <property type="entry name" value="rve_3"/>
    <property type="match status" value="1"/>
</dbReference>
<reference evidence="3 7" key="1">
    <citation type="journal article" date="2011" name="Stand. Genomic Sci.">
        <title>Complete genome sequence of Weeksella virosa type strain (9751).</title>
        <authorList>
            <person name="Lang E."/>
            <person name="Teshima H."/>
            <person name="Lucas S."/>
            <person name="Lapidus A."/>
            <person name="Hammon N."/>
            <person name="Deshpande S."/>
            <person name="Nolan M."/>
            <person name="Cheng J.F."/>
            <person name="Pitluck S."/>
            <person name="Liolios K."/>
            <person name="Pagani I."/>
            <person name="Mikhailova N."/>
            <person name="Ivanova N."/>
            <person name="Mavromatis K."/>
            <person name="Pati A."/>
            <person name="Tapia R."/>
            <person name="Han C."/>
            <person name="Goodwin L."/>
            <person name="Chen A."/>
            <person name="Palaniappan K."/>
            <person name="Land M."/>
            <person name="Hauser L."/>
            <person name="Chang Y.J."/>
            <person name="Jeffries C.D."/>
            <person name="Brambilla E.M."/>
            <person name="Kopitz M."/>
            <person name="Rohde M."/>
            <person name="Goker M."/>
            <person name="Tindall B.J."/>
            <person name="Detter J.C."/>
            <person name="Woyke T."/>
            <person name="Bristow J."/>
            <person name="Eisen J.A."/>
            <person name="Markowitz V."/>
            <person name="Hugenholtz P."/>
            <person name="Klenk H.P."/>
            <person name="Kyrpides N.C."/>
        </authorList>
    </citation>
    <scope>NUCLEOTIDE SEQUENCE [LARGE SCALE GENOMIC DNA]</scope>
    <source>
        <strain evidence="7">ATCC 43766 / DSM 16922 / JCM 21250 / NBRC 16016 / NCTC 11634 / CL345/78</strain>
        <strain evidence="3">DSM 16922</strain>
    </source>
</reference>
<name>F0NY58_WEEVC</name>
<dbReference type="SUPFAM" id="SSF46689">
    <property type="entry name" value="Homeodomain-like"/>
    <property type="match status" value="1"/>
</dbReference>
<dbReference type="EMBL" id="CP002455">
    <property type="protein sequence ID" value="ADX67619.1"/>
    <property type="molecule type" value="Genomic_DNA"/>
</dbReference>
<keyword evidence="1" id="KW-0175">Coiled coil</keyword>
<evidence type="ECO:0000313" key="4">
    <source>
        <dbReference type="EMBL" id="ADX67380.1"/>
    </source>
</evidence>
<dbReference type="Pfam" id="PF13276">
    <property type="entry name" value="HTH_21"/>
    <property type="match status" value="1"/>
</dbReference>
<dbReference type="InterPro" id="IPR009057">
    <property type="entry name" value="Homeodomain-like_sf"/>
</dbReference>
<dbReference type="GO" id="GO:0006313">
    <property type="term" value="P:DNA transposition"/>
    <property type="evidence" value="ECO:0007669"/>
    <property type="project" value="InterPro"/>
</dbReference>
<evidence type="ECO:0000313" key="5">
    <source>
        <dbReference type="EMBL" id="ADX67619.1"/>
    </source>
</evidence>
<keyword evidence="7" id="KW-1185">Reference proteome</keyword>
<evidence type="ECO:0000313" key="7">
    <source>
        <dbReference type="Proteomes" id="UP000008641"/>
    </source>
</evidence>
<dbReference type="InterPro" id="IPR001584">
    <property type="entry name" value="Integrase_cat-core"/>
</dbReference>
<dbReference type="eggNOG" id="COG2963">
    <property type="taxonomic scope" value="Bacteria"/>
</dbReference>
<dbReference type="InterPro" id="IPR036397">
    <property type="entry name" value="RNaseH_sf"/>
</dbReference>
<dbReference type="HOGENOM" id="CLU_027402_34_1_10"/>
<dbReference type="PROSITE" id="PS50994">
    <property type="entry name" value="INTEGRASE"/>
    <property type="match status" value="1"/>
</dbReference>
<dbReference type="KEGG" id="wvi:Weevi_0908"/>
<dbReference type="SUPFAM" id="SSF53098">
    <property type="entry name" value="Ribonuclease H-like"/>
    <property type="match status" value="1"/>
</dbReference>
<dbReference type="InterPro" id="IPR048020">
    <property type="entry name" value="Transpos_IS3"/>
</dbReference>
<evidence type="ECO:0000313" key="6">
    <source>
        <dbReference type="EMBL" id="ADX68637.1"/>
    </source>
</evidence>
<feature type="domain" description="Integrase catalytic" evidence="2">
    <location>
        <begin position="196"/>
        <end position="360"/>
    </location>
</feature>
<reference evidence="3" key="3">
    <citation type="submission" date="2015-01" db="EMBL/GenBank/DDBJ databases">
        <title>The complete genome of Weeksella virosa DSM 16922.</title>
        <authorList>
            <consortium name="US DOE Joint Genome Institute (JGI-PGF)"/>
            <person name="Lucas S."/>
            <person name="Copeland A."/>
            <person name="Lapidus A."/>
            <person name="Goodwin L."/>
            <person name="Pitluck S."/>
            <person name="Kyrpides N."/>
            <person name="Mavromatis K."/>
            <person name="Pagani I."/>
            <person name="Ivanova N."/>
            <person name="Mikhailova N."/>
            <person name="Teshima H."/>
            <person name="Detter J.C."/>
            <person name="Han C."/>
            <person name="Land M."/>
            <person name="Hauser L."/>
            <person name="Markowitz V."/>
            <person name="Cheng J.-F."/>
            <person name="Hugenholtz P."/>
            <person name="Woyke T."/>
            <person name="Wu D."/>
            <person name="Lang E."/>
            <person name="Kopitz M."/>
            <person name="Brambilla E."/>
            <person name="Klenk H.-P."/>
            <person name="Eisen J.A."/>
        </authorList>
    </citation>
    <scope>NUCLEOTIDE SEQUENCE</scope>
    <source>
        <strain evidence="3">DSM 16922</strain>
    </source>
</reference>
<organism evidence="3 7">
    <name type="scientific">Weeksella virosa (strain ATCC 43766 / DSM 16922 / JCM 21250 / CCUG 30538 / CDC 9751 / IAM 14551 / NBRC 16016 / NCTC 11634 / CL345/78)</name>
    <dbReference type="NCBI Taxonomy" id="865938"/>
    <lineage>
        <taxon>Bacteria</taxon>
        <taxon>Pseudomonadati</taxon>
        <taxon>Bacteroidota</taxon>
        <taxon>Flavobacteriia</taxon>
        <taxon>Flavobacteriales</taxon>
        <taxon>Weeksellaceae</taxon>
        <taxon>Weeksella</taxon>
    </lineage>
</organism>
<feature type="coiled-coil region" evidence="1">
    <location>
        <begin position="49"/>
        <end position="76"/>
    </location>
</feature>
<dbReference type="PANTHER" id="PTHR47515">
    <property type="entry name" value="LOW CALCIUM RESPONSE LOCUS PROTEIN T"/>
    <property type="match status" value="1"/>
</dbReference>
<protein>
    <submittedName>
        <fullName evidence="3">Transposase IS3/IS911 family protein</fullName>
    </submittedName>
</protein>
<dbReference type="GO" id="GO:0003677">
    <property type="term" value="F:DNA binding"/>
    <property type="evidence" value="ECO:0007669"/>
    <property type="project" value="InterPro"/>
</dbReference>
<gene>
    <name evidence="3" type="ordered locus">Weevi_0329</name>
    <name evidence="4" type="ordered locus">Weevi_0665</name>
    <name evidence="5" type="ordered locus">Weevi_0908</name>
    <name evidence="6" type="ordered locus">Weevi_1959</name>
</gene>
<dbReference type="eggNOG" id="COG2801">
    <property type="taxonomic scope" value="Bacteria"/>
</dbReference>
<dbReference type="KEGG" id="wvi:Weevi_0665"/>
<dbReference type="PANTHER" id="PTHR47515:SF2">
    <property type="entry name" value="INTEGRASE CORE DOMAIN PROTEIN"/>
    <property type="match status" value="1"/>
</dbReference>
<dbReference type="KEGG" id="wvi:Weevi_1959"/>
<evidence type="ECO:0000259" key="2">
    <source>
        <dbReference type="PROSITE" id="PS50994"/>
    </source>
</evidence>
<dbReference type="EMBL" id="CP002455">
    <property type="protein sequence ID" value="ADX67049.1"/>
    <property type="molecule type" value="Genomic_DNA"/>
</dbReference>
<sequence length="361" mass="42855">MKKSRFTETQISQVLKEHEAGKKASDICRELSISPNTFYLWKRKYGGMDQEMLRQFKELERENARLKKMYADLSLDHSILKEVIEKKALGLCQKRELAEELKDDKQISTARACRIIGLERSGYYYQSIKDDTEVERRLLYYAEKLPSRGCPEYTKRIRKEGYGWNHKRIERIYRKLGLNKRRRKIKRRIPNPDKEYLLQPIASNITWSMDFMSDVLENGRKIRILNVIDDYNREALMCEIDYSFPSEKVVKLVQRLIEWYGKPTNIRTDNGTEFIAKAFEGFCSNSSIRHIRIQKGKPMQNGFCERFNKTFREDVLDAYLFENIEQARTLAQDWMEDYNHNHPHSSLGDCSPIEFKLKRSA</sequence>
<dbReference type="KEGG" id="wvi:Weevi_0329"/>
<dbReference type="EMBL" id="CP002455">
    <property type="protein sequence ID" value="ADX68637.1"/>
    <property type="molecule type" value="Genomic_DNA"/>
</dbReference>
<dbReference type="AlphaFoldDB" id="F0NY58"/>
<dbReference type="GO" id="GO:0015074">
    <property type="term" value="P:DNA integration"/>
    <property type="evidence" value="ECO:0007669"/>
    <property type="project" value="InterPro"/>
</dbReference>
<dbReference type="EMBL" id="CP002455">
    <property type="protein sequence ID" value="ADX67380.1"/>
    <property type="molecule type" value="Genomic_DNA"/>
</dbReference>
<dbReference type="InterPro" id="IPR012337">
    <property type="entry name" value="RNaseH-like_sf"/>
</dbReference>
<dbReference type="GO" id="GO:0004803">
    <property type="term" value="F:transposase activity"/>
    <property type="evidence" value="ECO:0007669"/>
    <property type="project" value="InterPro"/>
</dbReference>
<dbReference type="InterPro" id="IPR025948">
    <property type="entry name" value="HTH-like_dom"/>
</dbReference>
<dbReference type="Proteomes" id="UP000008641">
    <property type="component" value="Chromosome"/>
</dbReference>
<dbReference type="NCBIfam" id="NF033516">
    <property type="entry name" value="transpos_IS3"/>
    <property type="match status" value="1"/>
</dbReference>
<dbReference type="Gene3D" id="3.30.420.10">
    <property type="entry name" value="Ribonuclease H-like superfamily/Ribonuclease H"/>
    <property type="match status" value="1"/>
</dbReference>
<accession>F0NY58</accession>
<proteinExistence type="predicted"/>
<reference evidence="7" key="2">
    <citation type="journal article" date="2011" name="Stand. Genomic Sci.">
        <title>Complete genome sequence of Weeksella virosa type strain (9751T).</title>
        <authorList>
            <person name="Lang E."/>
            <person name="Teshima H."/>
            <person name="Lucas S."/>
            <person name="Lapidus A."/>
            <person name="Hammon N."/>
            <person name="Deshpande S."/>
            <person name="Nolan M."/>
            <person name="Cheng J."/>
            <person name="Pitluck S."/>
            <person name="Liolios K."/>
            <person name="Pagani I."/>
            <person name="Mikhailova N."/>
            <person name="Ivanova N."/>
            <person name="Mavromatis K."/>
            <person name="Pati A."/>
            <person name="Tapia R."/>
            <person name="Han C."/>
            <person name="Goodwin L."/>
            <person name="Chen A."/>
            <person name="Palaniappan K."/>
            <person name="Land M."/>
            <person name="Hauser L."/>
            <person name="Chang Y."/>
            <person name="Jeffries C."/>
            <person name="Brambilla E."/>
            <person name="Kopitz M."/>
            <person name="Rohde M."/>
            <person name="Goker M."/>
            <person name="Tindall B."/>
            <person name="Detter J."/>
            <person name="Woyke T."/>
            <person name="Bristow J."/>
            <person name="Eisen J."/>
            <person name="Markowitz V."/>
            <person name="Hugenholtz P."/>
            <person name="Klenk H."/>
            <person name="Kyrpides N."/>
        </authorList>
    </citation>
    <scope>NUCLEOTIDE SEQUENCE [LARGE SCALE GENOMIC DNA]</scope>
    <source>
        <strain evidence="7">ATCC 43766 / DSM 16922 / JCM 21250 / NBRC 16016 / NCTC 11634 / CL345/78</strain>
    </source>
</reference>